<keyword evidence="5 9" id="KW-1133">Transmembrane helix</keyword>
<gene>
    <name evidence="13" type="primary">TMEM63C</name>
    <name evidence="13" type="synonym">tmem63c</name>
</gene>
<comment type="similarity">
    <text evidence="2">Belongs to the CSC1 (TC 1.A.17) family.</text>
</comment>
<evidence type="ECO:0000256" key="3">
    <source>
        <dbReference type="ARBA" id="ARBA00022448"/>
    </source>
</evidence>
<evidence type="ECO:0000259" key="10">
    <source>
        <dbReference type="Pfam" id="PF02714"/>
    </source>
</evidence>
<evidence type="ECO:0000313" key="13">
    <source>
        <dbReference type="Ensembl" id="ENSLCAP00010044868.1"/>
    </source>
</evidence>
<feature type="region of interest" description="Disordered" evidence="8">
    <location>
        <begin position="91"/>
        <end position="112"/>
    </location>
</feature>
<keyword evidence="4 9" id="KW-0812">Transmembrane</keyword>
<dbReference type="InterPro" id="IPR003864">
    <property type="entry name" value="CSC1/OSCA1-like_7TM"/>
</dbReference>
<dbReference type="Proteomes" id="UP000314980">
    <property type="component" value="Unassembled WGS sequence"/>
</dbReference>
<feature type="transmembrane region" description="Helical" evidence="9">
    <location>
        <begin position="494"/>
        <end position="521"/>
    </location>
</feature>
<proteinExistence type="inferred from homology"/>
<feature type="transmembrane region" description="Helical" evidence="9">
    <location>
        <begin position="600"/>
        <end position="630"/>
    </location>
</feature>
<reference evidence="14" key="1">
    <citation type="submission" date="2015-09" db="EMBL/GenBank/DDBJ databases">
        <authorList>
            <person name="Sai Rama Sridatta P."/>
        </authorList>
    </citation>
    <scope>NUCLEOTIDE SEQUENCE [LARGE SCALE GENOMIC DNA]</scope>
</reference>
<dbReference type="Pfam" id="PF02714">
    <property type="entry name" value="RSN1_7TM"/>
    <property type="match status" value="1"/>
</dbReference>
<keyword evidence="6 9" id="KW-0472">Membrane</keyword>
<dbReference type="Pfam" id="PF14703">
    <property type="entry name" value="PHM7_cyt"/>
    <property type="match status" value="1"/>
</dbReference>
<dbReference type="GeneTree" id="ENSGT00940000159072"/>
<dbReference type="PANTHER" id="PTHR13018:SF21">
    <property type="entry name" value="CALCIUM PERMEABLE STRESS-GATED CATION CHANNEL 1"/>
    <property type="match status" value="1"/>
</dbReference>
<dbReference type="PANTHER" id="PTHR13018">
    <property type="entry name" value="PROBABLE MEMBRANE PROTEIN DUF221-RELATED"/>
    <property type="match status" value="1"/>
</dbReference>
<organism evidence="13 14">
    <name type="scientific">Lates calcarifer</name>
    <name type="common">Barramundi</name>
    <name type="synonym">Holocentrus calcarifer</name>
    <dbReference type="NCBI Taxonomy" id="8187"/>
    <lineage>
        <taxon>Eukaryota</taxon>
        <taxon>Metazoa</taxon>
        <taxon>Chordata</taxon>
        <taxon>Craniata</taxon>
        <taxon>Vertebrata</taxon>
        <taxon>Euteleostomi</taxon>
        <taxon>Actinopterygii</taxon>
        <taxon>Neopterygii</taxon>
        <taxon>Teleostei</taxon>
        <taxon>Neoteleostei</taxon>
        <taxon>Acanthomorphata</taxon>
        <taxon>Carangaria</taxon>
        <taxon>Carangaria incertae sedis</taxon>
        <taxon>Centropomidae</taxon>
        <taxon>Lates</taxon>
    </lineage>
</organism>
<evidence type="ECO:0000259" key="11">
    <source>
        <dbReference type="Pfam" id="PF13967"/>
    </source>
</evidence>
<reference evidence="13" key="2">
    <citation type="submission" date="2025-08" db="UniProtKB">
        <authorList>
            <consortium name="Ensembl"/>
        </authorList>
    </citation>
    <scope>IDENTIFICATION</scope>
</reference>
<feature type="domain" description="CSC1/OSCA1-like N-terminal transmembrane" evidence="11">
    <location>
        <begin position="47"/>
        <end position="202"/>
    </location>
</feature>
<dbReference type="InterPro" id="IPR027815">
    <property type="entry name" value="CSC1/OSCA1-like_cyt"/>
</dbReference>
<evidence type="ECO:0000256" key="5">
    <source>
        <dbReference type="ARBA" id="ARBA00022989"/>
    </source>
</evidence>
<dbReference type="InterPro" id="IPR045122">
    <property type="entry name" value="Csc1-like"/>
</dbReference>
<keyword evidence="3" id="KW-0813">Transport</keyword>
<dbReference type="Ensembl" id="ENSLCAT00010045972.1">
    <property type="protein sequence ID" value="ENSLCAP00010044868.1"/>
    <property type="gene ID" value="ENSLCAG00010020795.1"/>
</dbReference>
<evidence type="ECO:0000256" key="8">
    <source>
        <dbReference type="SAM" id="MobiDB-lite"/>
    </source>
</evidence>
<evidence type="ECO:0000256" key="4">
    <source>
        <dbReference type="ARBA" id="ARBA00022692"/>
    </source>
</evidence>
<protein>
    <submittedName>
        <fullName evidence="13">Transmembrane protein 63C</fullName>
    </submittedName>
</protein>
<evidence type="ECO:0000259" key="12">
    <source>
        <dbReference type="Pfam" id="PF14703"/>
    </source>
</evidence>
<comment type="catalytic activity">
    <reaction evidence="7">
        <text>Ca(2+)(in) = Ca(2+)(out)</text>
        <dbReference type="Rhea" id="RHEA:29671"/>
        <dbReference type="ChEBI" id="CHEBI:29108"/>
    </reaction>
</comment>
<feature type="domain" description="CSC1/OSCA1-like cytosolic" evidence="12">
    <location>
        <begin position="220"/>
        <end position="398"/>
    </location>
</feature>
<feature type="transmembrane region" description="Helical" evidence="9">
    <location>
        <begin position="42"/>
        <end position="66"/>
    </location>
</feature>
<dbReference type="AlphaFoldDB" id="A0A4W6F0I6"/>
<evidence type="ECO:0000256" key="7">
    <source>
        <dbReference type="ARBA" id="ARBA00036634"/>
    </source>
</evidence>
<feature type="compositionally biased region" description="Basic and acidic residues" evidence="8">
    <location>
        <begin position="793"/>
        <end position="802"/>
    </location>
</feature>
<feature type="transmembrane region" description="Helical" evidence="9">
    <location>
        <begin position="406"/>
        <end position="430"/>
    </location>
</feature>
<evidence type="ECO:0000256" key="6">
    <source>
        <dbReference type="ARBA" id="ARBA00023136"/>
    </source>
</evidence>
<feature type="domain" description="CSC1/OSCA1-like 7TM region" evidence="10">
    <location>
        <begin position="410"/>
        <end position="667"/>
    </location>
</feature>
<feature type="transmembrane region" description="Helical" evidence="9">
    <location>
        <begin position="450"/>
        <end position="473"/>
    </location>
</feature>
<dbReference type="InterPro" id="IPR032880">
    <property type="entry name" value="CSC1/OSCA1-like_N"/>
</dbReference>
<evidence type="ECO:0000313" key="14">
    <source>
        <dbReference type="Proteomes" id="UP000314980"/>
    </source>
</evidence>
<name>A0A4W6F0I6_LATCA</name>
<evidence type="ECO:0000256" key="2">
    <source>
        <dbReference type="ARBA" id="ARBA00007779"/>
    </source>
</evidence>
<accession>A0A4W6F0I6</accession>
<dbReference type="GO" id="GO:0005227">
    <property type="term" value="F:calcium-activated cation channel activity"/>
    <property type="evidence" value="ECO:0007669"/>
    <property type="project" value="InterPro"/>
</dbReference>
<comment type="subcellular location">
    <subcellularLocation>
        <location evidence="1">Membrane</location>
        <topology evidence="1">Multi-pass membrane protein</topology>
    </subcellularLocation>
</comment>
<evidence type="ECO:0000256" key="9">
    <source>
        <dbReference type="SAM" id="Phobius"/>
    </source>
</evidence>
<evidence type="ECO:0000256" key="1">
    <source>
        <dbReference type="ARBA" id="ARBA00004141"/>
    </source>
</evidence>
<reference evidence="13" key="3">
    <citation type="submission" date="2025-09" db="UniProtKB">
        <authorList>
            <consortium name="Ensembl"/>
        </authorList>
    </citation>
    <scope>IDENTIFICATION</scope>
</reference>
<feature type="transmembrane region" description="Helical" evidence="9">
    <location>
        <begin position="651"/>
        <end position="673"/>
    </location>
</feature>
<feature type="transmembrane region" description="Helical" evidence="9">
    <location>
        <begin position="184"/>
        <end position="205"/>
    </location>
</feature>
<feature type="region of interest" description="Disordered" evidence="8">
    <location>
        <begin position="771"/>
        <end position="823"/>
    </location>
</feature>
<sequence>RLGGAVELSVLSFLESFREENSTAERCYRSHSRSSVLQGLPFGGVPTVLAINVVLWMFLLLIFSCLRKAAWDYGRLALLMENDSLTSLFYGEPSEKEKSPSESSPSDSETKDMVSFQDEEIRSKCGIDAVTYLSFQRHIILLMTVVCLLSLAVILPVNFSGHLLGDSPENFGRTTLANVSAKDSLLWLHSIFALVYFIITSLCMAHHSIRLEYREDEKVARTLMITSIPREISDPGLITKHFHEAYPSCTVTDIRFCFDVHKLMRLDLERRKAMKGRMYFATKAQKEGKIMINTHPCAQIFCCDFCGFEKVDAEQYYSELEEKRTDEFNAEKNRISMKRLGIAFVTFRDERMTAVIVKDYSRVHCRRRPQQSSITTVVQSHKWGVSYASAPSDIIWENLSVCGSRWWLRCVLLNILLFLLLFFLTTPAIIVNTMDKFNVTKPVESLRSPVITQFFPTLLLWAFSVLLPFIVYYSAFFESHWTRSGENQVTMHKCFLLLVFMVIILPSLGLSSLDLFFTWLFDVNFLDEKDVKFQCVFLPDNGAFFVNYVITSSLIGTSMELLRIPALTVYALRLCFAKSQAERIHVKRSQAYEFQFGLEYAWTMCIFAVSMTYSITCPIITPFGLLYVILKHMVDRYNIYYAYVPTKLNQRIHRAAISQVIVAPLLCMFWLLFFSVLKLGPVHPITLFTLVSLLSCIAFSLFRLCLRKQPDKSTSYQVSRWENNTPRELSDLLCHTIVNCMLIWLPQLFVASVLLEPELALTPMPSPAHHSYGAMASSQGSSHNVVEEEEGGEDHAQTHETELQDPPDPYCASPLMDSPVDYQ</sequence>
<dbReference type="GO" id="GO:0005886">
    <property type="term" value="C:plasma membrane"/>
    <property type="evidence" value="ECO:0007669"/>
    <property type="project" value="TreeGrafter"/>
</dbReference>
<keyword evidence="14" id="KW-1185">Reference proteome</keyword>
<feature type="transmembrane region" description="Helical" evidence="9">
    <location>
        <begin position="685"/>
        <end position="706"/>
    </location>
</feature>
<dbReference type="Pfam" id="PF13967">
    <property type="entry name" value="RSN1_TM"/>
    <property type="match status" value="1"/>
</dbReference>
<feature type="transmembrane region" description="Helical" evidence="9">
    <location>
        <begin position="139"/>
        <end position="164"/>
    </location>
</feature>